<evidence type="ECO:0000313" key="3">
    <source>
        <dbReference type="Proteomes" id="UP000673394"/>
    </source>
</evidence>
<dbReference type="PANTHER" id="PTHR38743:SF2">
    <property type="entry name" value="DUF2185 DOMAIN-CONTAINING PROTEIN"/>
    <property type="match status" value="1"/>
</dbReference>
<dbReference type="RefSeq" id="WP_210661154.1">
    <property type="nucleotide sequence ID" value="NZ_JAGKSP010000009.1"/>
</dbReference>
<dbReference type="Proteomes" id="UP000673394">
    <property type="component" value="Unassembled WGS sequence"/>
</dbReference>
<evidence type="ECO:0000259" key="1">
    <source>
        <dbReference type="Pfam" id="PF10077"/>
    </source>
</evidence>
<comment type="caution">
    <text evidence="2">The sequence shown here is derived from an EMBL/GenBank/DDBJ whole genome shotgun (WGS) entry which is preliminary data.</text>
</comment>
<sequence length="120" mass="13962">MEWSLEDVEKTSLLNPNTFFIPSQKERKKQKSGDLVRLRFVLSHPSEDGPRAERMWVEITEKKLFSQKYKGILTNQPIYINSLHVGDKIEFQPKHIARIIIPKGDPCWLDIGEKMALVSK</sequence>
<protein>
    <submittedName>
        <fullName evidence="2">DUF2314 domain-containing protein</fullName>
    </submittedName>
</protein>
<evidence type="ECO:0000313" key="2">
    <source>
        <dbReference type="EMBL" id="MBP3965026.1"/>
    </source>
</evidence>
<proteinExistence type="predicted"/>
<dbReference type="PANTHER" id="PTHR38743">
    <property type="entry name" value="SIMILAR TO GLYOXYLASE I FAMILY PROTEIN"/>
    <property type="match status" value="1"/>
</dbReference>
<accession>A0ABS5CGS7</accession>
<organism evidence="2 3">
    <name type="scientific">Paenibacillus lignilyticus</name>
    <dbReference type="NCBI Taxonomy" id="1172615"/>
    <lineage>
        <taxon>Bacteria</taxon>
        <taxon>Bacillati</taxon>
        <taxon>Bacillota</taxon>
        <taxon>Bacilli</taxon>
        <taxon>Bacillales</taxon>
        <taxon>Paenibacillaceae</taxon>
        <taxon>Paenibacillus</taxon>
    </lineage>
</organism>
<feature type="domain" description="DUF2314" evidence="1">
    <location>
        <begin position="34"/>
        <end position="97"/>
    </location>
</feature>
<dbReference type="Pfam" id="PF10077">
    <property type="entry name" value="DUF2314"/>
    <property type="match status" value="1"/>
</dbReference>
<keyword evidence="3" id="KW-1185">Reference proteome</keyword>
<dbReference type="EMBL" id="JAGKSP010000009">
    <property type="protein sequence ID" value="MBP3965026.1"/>
    <property type="molecule type" value="Genomic_DNA"/>
</dbReference>
<dbReference type="InterPro" id="IPR018756">
    <property type="entry name" value="DUF2314"/>
</dbReference>
<name>A0ABS5CGS7_9BACL</name>
<gene>
    <name evidence="2" type="ORF">I8J30_20065</name>
</gene>
<reference evidence="2 3" key="1">
    <citation type="submission" date="2021-04" db="EMBL/GenBank/DDBJ databases">
        <title>Paenibacillus sp. DLE-14 whole genome sequence.</title>
        <authorList>
            <person name="Ham Y.J."/>
        </authorList>
    </citation>
    <scope>NUCLEOTIDE SEQUENCE [LARGE SCALE GENOMIC DNA]</scope>
    <source>
        <strain evidence="2 3">DLE-14</strain>
    </source>
</reference>